<keyword evidence="5 7" id="KW-0862">Zinc</keyword>
<feature type="binding site" evidence="9">
    <location>
        <begin position="136"/>
        <end position="139"/>
    </location>
    <ligand>
        <name>NAD(+)</name>
        <dbReference type="ChEBI" id="CHEBI:57540"/>
    </ligand>
</feature>
<dbReference type="PROSITE" id="PS50305">
    <property type="entry name" value="SIRTUIN"/>
    <property type="match status" value="1"/>
</dbReference>
<accession>A0A1G4K2Y7</accession>
<dbReference type="InterPro" id="IPR003000">
    <property type="entry name" value="Sirtuin"/>
</dbReference>
<dbReference type="PIRSF" id="PIRSF037938">
    <property type="entry name" value="SIR2_euk"/>
    <property type="match status" value="1"/>
</dbReference>
<evidence type="ECO:0000256" key="2">
    <source>
        <dbReference type="ARBA" id="ARBA00022491"/>
    </source>
</evidence>
<dbReference type="Gene3D" id="3.30.1600.10">
    <property type="entry name" value="SIR2/SIRT2 'Small Domain"/>
    <property type="match status" value="1"/>
</dbReference>
<reference evidence="14" key="1">
    <citation type="submission" date="2016-03" db="EMBL/GenBank/DDBJ databases">
        <authorList>
            <person name="Devillers H."/>
        </authorList>
    </citation>
    <scope>NUCLEOTIDE SEQUENCE [LARGE SCALE GENOMIC DNA]</scope>
</reference>
<dbReference type="SUPFAM" id="SSF52467">
    <property type="entry name" value="DHS-like NAD/FAD-binding domain"/>
    <property type="match status" value="1"/>
</dbReference>
<dbReference type="EMBL" id="LT598467">
    <property type="protein sequence ID" value="SCU98014.1"/>
    <property type="molecule type" value="Genomic_DNA"/>
</dbReference>
<feature type="binding site" evidence="9">
    <location>
        <begin position="54"/>
        <end position="58"/>
    </location>
    <ligand>
        <name>NAD(+)</name>
        <dbReference type="ChEBI" id="CHEBI:57540"/>
    </ligand>
</feature>
<name>A0A1G4K2Y7_9SACH</name>
<keyword evidence="2" id="KW-0678">Repressor</keyword>
<evidence type="ECO:0000256" key="10">
    <source>
        <dbReference type="PIRSR" id="PIRSR037938-3"/>
    </source>
</evidence>
<feature type="binding site" evidence="10 11">
    <location>
        <position position="194"/>
    </location>
    <ligand>
        <name>Zn(2+)</name>
        <dbReference type="ChEBI" id="CHEBI:29105"/>
    </ligand>
</feature>
<organism evidence="13 14">
    <name type="scientific">Lachancea mirantina</name>
    <dbReference type="NCBI Taxonomy" id="1230905"/>
    <lineage>
        <taxon>Eukaryota</taxon>
        <taxon>Fungi</taxon>
        <taxon>Dikarya</taxon>
        <taxon>Ascomycota</taxon>
        <taxon>Saccharomycotina</taxon>
        <taxon>Saccharomycetes</taxon>
        <taxon>Saccharomycetales</taxon>
        <taxon>Saccharomycetaceae</taxon>
        <taxon>Lachancea</taxon>
    </lineage>
</organism>
<protein>
    <recommendedName>
        <fullName evidence="7">NAD-dependent protein deacetylase</fullName>
        <ecNumber evidence="7">2.3.1.286</ecNumber>
    </recommendedName>
</protein>
<dbReference type="EC" id="2.3.1.286" evidence="7"/>
<comment type="catalytic activity">
    <reaction evidence="7">
        <text>N(6)-acetyl-L-lysyl-[protein] + NAD(+) + H2O = 2''-O-acetyl-ADP-D-ribose + nicotinamide + L-lysyl-[protein]</text>
        <dbReference type="Rhea" id="RHEA:43636"/>
        <dbReference type="Rhea" id="RHEA-COMP:9752"/>
        <dbReference type="Rhea" id="RHEA-COMP:10731"/>
        <dbReference type="ChEBI" id="CHEBI:15377"/>
        <dbReference type="ChEBI" id="CHEBI:17154"/>
        <dbReference type="ChEBI" id="CHEBI:29969"/>
        <dbReference type="ChEBI" id="CHEBI:57540"/>
        <dbReference type="ChEBI" id="CHEBI:61930"/>
        <dbReference type="ChEBI" id="CHEBI:83767"/>
        <dbReference type="EC" id="2.3.1.286"/>
    </reaction>
</comment>
<proteinExistence type="inferred from homology"/>
<feature type="binding site" evidence="9">
    <location>
        <begin position="64"/>
        <end position="66"/>
    </location>
    <ligand>
        <name>NAD(+)</name>
        <dbReference type="ChEBI" id="CHEBI:57540"/>
    </ligand>
</feature>
<dbReference type="Proteomes" id="UP000191024">
    <property type="component" value="Chromosome F"/>
</dbReference>
<feature type="binding site" evidence="9">
    <location>
        <begin position="235"/>
        <end position="236"/>
    </location>
    <ligand>
        <name>NAD(+)</name>
        <dbReference type="ChEBI" id="CHEBI:57540"/>
    </ligand>
</feature>
<feature type="domain" description="Deacetylase sirtuin-type" evidence="12">
    <location>
        <begin position="26"/>
        <end position="295"/>
    </location>
</feature>
<dbReference type="GO" id="GO:0005634">
    <property type="term" value="C:nucleus"/>
    <property type="evidence" value="ECO:0007669"/>
    <property type="project" value="TreeGrafter"/>
</dbReference>
<feature type="binding site" evidence="10 11">
    <location>
        <position position="191"/>
    </location>
    <ligand>
        <name>Zn(2+)</name>
        <dbReference type="ChEBI" id="CHEBI:29105"/>
    </ligand>
</feature>
<evidence type="ECO:0000256" key="9">
    <source>
        <dbReference type="PIRSR" id="PIRSR037938-2"/>
    </source>
</evidence>
<dbReference type="OrthoDB" id="420264at2759"/>
<evidence type="ECO:0000256" key="6">
    <source>
        <dbReference type="ARBA" id="ARBA00023027"/>
    </source>
</evidence>
<feature type="binding site" evidence="10 11">
    <location>
        <position position="164"/>
    </location>
    <ligand>
        <name>Zn(2+)</name>
        <dbReference type="ChEBI" id="CHEBI:29105"/>
    </ligand>
</feature>
<evidence type="ECO:0000256" key="1">
    <source>
        <dbReference type="ARBA" id="ARBA00006924"/>
    </source>
</evidence>
<keyword evidence="3 7" id="KW-0808">Transferase</keyword>
<dbReference type="PANTHER" id="PTHR11085:SF6">
    <property type="entry name" value="NAD-DEPENDENT PROTEIN DEACETYLASE SIRTUIN-2"/>
    <property type="match status" value="1"/>
</dbReference>
<evidence type="ECO:0000256" key="7">
    <source>
        <dbReference type="PIRNR" id="PIRNR037938"/>
    </source>
</evidence>
<feature type="binding site" evidence="10 11">
    <location>
        <position position="167"/>
    </location>
    <ligand>
        <name>Zn(2+)</name>
        <dbReference type="ChEBI" id="CHEBI:29105"/>
    </ligand>
</feature>
<dbReference type="AlphaFoldDB" id="A0A1G4K2Y7"/>
<dbReference type="GO" id="GO:0017136">
    <property type="term" value="F:histone deacetylase activity, NAD-dependent"/>
    <property type="evidence" value="ECO:0007669"/>
    <property type="project" value="InterPro"/>
</dbReference>
<dbReference type="PANTHER" id="PTHR11085">
    <property type="entry name" value="NAD-DEPENDENT PROTEIN DEACYLASE SIRTUIN-5, MITOCHONDRIAL-RELATED"/>
    <property type="match status" value="1"/>
</dbReference>
<dbReference type="STRING" id="1230905.A0A1G4K2Y7"/>
<dbReference type="Pfam" id="PF02146">
    <property type="entry name" value="SIR2"/>
    <property type="match status" value="1"/>
</dbReference>
<dbReference type="GO" id="GO:0008270">
    <property type="term" value="F:zinc ion binding"/>
    <property type="evidence" value="ECO:0007669"/>
    <property type="project" value="UniProtKB-UniRule"/>
</dbReference>
<feature type="active site" description="Proton acceptor" evidence="8 11">
    <location>
        <position position="156"/>
    </location>
</feature>
<dbReference type="InterPro" id="IPR026590">
    <property type="entry name" value="Ssirtuin_cat_dom"/>
</dbReference>
<gene>
    <name evidence="13" type="ORF">LAMI_0F12574G</name>
</gene>
<dbReference type="GO" id="GO:0070403">
    <property type="term" value="F:NAD+ binding"/>
    <property type="evidence" value="ECO:0007669"/>
    <property type="project" value="UniProtKB-UniRule"/>
</dbReference>
<evidence type="ECO:0000256" key="4">
    <source>
        <dbReference type="ARBA" id="ARBA00022723"/>
    </source>
</evidence>
<dbReference type="InterPro" id="IPR029035">
    <property type="entry name" value="DHS-like_NAD/FAD-binding_dom"/>
</dbReference>
<evidence type="ECO:0000313" key="14">
    <source>
        <dbReference type="Proteomes" id="UP000191024"/>
    </source>
</evidence>
<comment type="similarity">
    <text evidence="1 7">Belongs to the sirtuin family. Class I subfamily.</text>
</comment>
<evidence type="ECO:0000256" key="8">
    <source>
        <dbReference type="PIRSR" id="PIRSR037938-1"/>
    </source>
</evidence>
<dbReference type="InterPro" id="IPR026591">
    <property type="entry name" value="Sirtuin_cat_small_dom_sf"/>
</dbReference>
<evidence type="ECO:0000256" key="3">
    <source>
        <dbReference type="ARBA" id="ARBA00022679"/>
    </source>
</evidence>
<evidence type="ECO:0000313" key="13">
    <source>
        <dbReference type="EMBL" id="SCU98014.1"/>
    </source>
</evidence>
<keyword evidence="4 7" id="KW-0479">Metal-binding</keyword>
<keyword evidence="6 7" id="KW-0520">NAD</keyword>
<comment type="cofactor">
    <cofactor evidence="10">
        <name>Zn(2+)</name>
        <dbReference type="ChEBI" id="CHEBI:29105"/>
    </cofactor>
    <text evidence="10">Binds 1 zinc ion per subunit.</text>
</comment>
<dbReference type="InterPro" id="IPR017328">
    <property type="entry name" value="Sirtuin_class_I"/>
</dbReference>
<evidence type="ECO:0000256" key="5">
    <source>
        <dbReference type="ARBA" id="ARBA00022833"/>
    </source>
</evidence>
<dbReference type="Gene3D" id="3.40.50.1220">
    <property type="entry name" value="TPP-binding domain"/>
    <property type="match status" value="1"/>
</dbReference>
<dbReference type="InterPro" id="IPR050134">
    <property type="entry name" value="NAD-dep_sirtuin_deacylases"/>
</dbReference>
<evidence type="ECO:0000259" key="12">
    <source>
        <dbReference type="PROSITE" id="PS50305"/>
    </source>
</evidence>
<keyword evidence="14" id="KW-1185">Reference proteome</keyword>
<evidence type="ECO:0000256" key="11">
    <source>
        <dbReference type="PROSITE-ProRule" id="PRU00236"/>
    </source>
</evidence>
<sequence length="337" mass="37675">MENKIGKSCRSSSLSNSGVLNILAMAGPDYSALKQIGAILNKNPKCKVVFLVGAGVSTACGIPDFRTPGTGLYDNLEKLNLPFAEAVFDIEYFEKNPQPFYALAKELYPGNFQPSKLHYLMRLFQDKGRLRRVYTQNIDTLERAAGLRDEFIIEAHGSFHANHCIKCDKQYSMDKFKTKILAEKPDDFAKCESCKGLIKPKIVFFGENLPSVFFDTWDGDLELLSKDHIVIVAGTSLSVYPFAALPTEVPKATPRALLNLQVAGDFKSNPRKSDMIFKGEAEEAAEVIVQELGWEDAFETLLEQEVKKEGKEVHAKYSEEIVEDVMDKVAELELSEK</sequence>